<dbReference type="InterPro" id="IPR017441">
    <property type="entry name" value="Protein_kinase_ATP_BS"/>
</dbReference>
<dbReference type="Pfam" id="PF23598">
    <property type="entry name" value="LRR_14"/>
    <property type="match status" value="1"/>
</dbReference>
<keyword evidence="15 22" id="KW-1133">Transmembrane helix</keyword>
<evidence type="ECO:0000256" key="13">
    <source>
        <dbReference type="ARBA" id="ARBA00022777"/>
    </source>
</evidence>
<dbReference type="GO" id="GO:0005524">
    <property type="term" value="F:ATP binding"/>
    <property type="evidence" value="ECO:0007669"/>
    <property type="project" value="UniProtKB-UniRule"/>
</dbReference>
<accession>A0A443PKG0</accession>
<evidence type="ECO:0000256" key="20">
    <source>
        <dbReference type="ARBA" id="ARBA00048679"/>
    </source>
</evidence>
<dbReference type="Proteomes" id="UP000283530">
    <property type="component" value="Unassembled WGS sequence"/>
</dbReference>
<evidence type="ECO:0000256" key="7">
    <source>
        <dbReference type="ARBA" id="ARBA00022614"/>
    </source>
</evidence>
<dbReference type="InterPro" id="IPR013210">
    <property type="entry name" value="LRR_N_plant-typ"/>
</dbReference>
<dbReference type="FunFam" id="3.80.10.10:FF:000275">
    <property type="entry name" value="Leucine-rich repeat receptor-like protein kinase"/>
    <property type="match status" value="1"/>
</dbReference>
<evidence type="ECO:0000256" key="16">
    <source>
        <dbReference type="ARBA" id="ARBA00023136"/>
    </source>
</evidence>
<dbReference type="InterPro" id="IPR003591">
    <property type="entry name" value="Leu-rich_rpt_typical-subtyp"/>
</dbReference>
<dbReference type="GO" id="GO:0005886">
    <property type="term" value="C:plasma membrane"/>
    <property type="evidence" value="ECO:0007669"/>
    <property type="project" value="UniProtKB-SubCell"/>
</dbReference>
<dbReference type="PROSITE" id="PS00108">
    <property type="entry name" value="PROTEIN_KINASE_ST"/>
    <property type="match status" value="1"/>
</dbReference>
<evidence type="ECO:0000313" key="26">
    <source>
        <dbReference type="Proteomes" id="UP000283530"/>
    </source>
</evidence>
<comment type="caution">
    <text evidence="25">The sequence shown here is derived from an EMBL/GenBank/DDBJ whole genome shotgun (WGS) entry which is preliminary data.</text>
</comment>
<dbReference type="FunFam" id="3.80.10.10:FF:000041">
    <property type="entry name" value="LRR receptor-like serine/threonine-protein kinase ERECTA"/>
    <property type="match status" value="1"/>
</dbReference>
<keyword evidence="26" id="KW-1185">Reference proteome</keyword>
<evidence type="ECO:0000256" key="4">
    <source>
        <dbReference type="ARBA" id="ARBA00022475"/>
    </source>
</evidence>
<comment type="catalytic activity">
    <reaction evidence="20">
        <text>L-seryl-[protein] + ATP = O-phospho-L-seryl-[protein] + ADP + H(+)</text>
        <dbReference type="Rhea" id="RHEA:17989"/>
        <dbReference type="Rhea" id="RHEA-COMP:9863"/>
        <dbReference type="Rhea" id="RHEA-COMP:11604"/>
        <dbReference type="ChEBI" id="CHEBI:15378"/>
        <dbReference type="ChEBI" id="CHEBI:29999"/>
        <dbReference type="ChEBI" id="CHEBI:30616"/>
        <dbReference type="ChEBI" id="CHEBI:83421"/>
        <dbReference type="ChEBI" id="CHEBI:456216"/>
        <dbReference type="EC" id="2.7.11.1"/>
    </reaction>
</comment>
<dbReference type="FunFam" id="3.30.200.20:FF:000432">
    <property type="entry name" value="LRR receptor-like serine/threonine-protein kinase EFR"/>
    <property type="match status" value="1"/>
</dbReference>
<dbReference type="InterPro" id="IPR008271">
    <property type="entry name" value="Ser/Thr_kinase_AS"/>
</dbReference>
<evidence type="ECO:0000313" key="25">
    <source>
        <dbReference type="EMBL" id="RWR91239.1"/>
    </source>
</evidence>
<dbReference type="InterPro" id="IPR055414">
    <property type="entry name" value="LRR_R13L4/SHOC2-like"/>
</dbReference>
<evidence type="ECO:0000256" key="21">
    <source>
        <dbReference type="PROSITE-ProRule" id="PRU10141"/>
    </source>
</evidence>
<evidence type="ECO:0000256" key="10">
    <source>
        <dbReference type="ARBA" id="ARBA00022729"/>
    </source>
</evidence>
<dbReference type="SMART" id="SM00220">
    <property type="entry name" value="S_TKc"/>
    <property type="match status" value="1"/>
</dbReference>
<evidence type="ECO:0000256" key="9">
    <source>
        <dbReference type="ARBA" id="ARBA00022692"/>
    </source>
</evidence>
<evidence type="ECO:0000256" key="15">
    <source>
        <dbReference type="ARBA" id="ARBA00022989"/>
    </source>
</evidence>
<evidence type="ECO:0000256" key="8">
    <source>
        <dbReference type="ARBA" id="ARBA00022679"/>
    </source>
</evidence>
<dbReference type="FunFam" id="1.10.510.10:FF:000358">
    <property type="entry name" value="Putative leucine-rich repeat receptor-like serine/threonine-protein kinase"/>
    <property type="match status" value="1"/>
</dbReference>
<reference evidence="25 26" key="1">
    <citation type="journal article" date="2019" name="Nat. Plants">
        <title>Stout camphor tree genome fills gaps in understanding of flowering plant genome evolution.</title>
        <authorList>
            <person name="Chaw S.M."/>
            <person name="Liu Y.C."/>
            <person name="Wu Y.W."/>
            <person name="Wang H.Y."/>
            <person name="Lin C.I."/>
            <person name="Wu C.S."/>
            <person name="Ke H.M."/>
            <person name="Chang L.Y."/>
            <person name="Hsu C.Y."/>
            <person name="Yang H.T."/>
            <person name="Sudianto E."/>
            <person name="Hsu M.H."/>
            <person name="Wu K.P."/>
            <person name="Wang L.N."/>
            <person name="Leebens-Mack J.H."/>
            <person name="Tsai I.J."/>
        </authorList>
    </citation>
    <scope>NUCLEOTIDE SEQUENCE [LARGE SCALE GENOMIC DNA]</scope>
    <source>
        <strain evidence="26">cv. Chaw 1501</strain>
        <tissue evidence="25">Young leaves</tissue>
    </source>
</reference>
<dbReference type="PROSITE" id="PS00107">
    <property type="entry name" value="PROTEIN_KINASE_ATP"/>
    <property type="match status" value="1"/>
</dbReference>
<dbReference type="Gene3D" id="3.80.10.10">
    <property type="entry name" value="Ribonuclease Inhibitor"/>
    <property type="match status" value="3"/>
</dbReference>
<proteinExistence type="inferred from homology"/>
<dbReference type="EC" id="2.7.11.1" evidence="3"/>
<comment type="similarity">
    <text evidence="2">Belongs to the protein kinase superfamily. Ser/Thr protein kinase family.</text>
</comment>
<evidence type="ECO:0000256" key="19">
    <source>
        <dbReference type="ARBA" id="ARBA00047899"/>
    </source>
</evidence>
<evidence type="ECO:0000256" key="22">
    <source>
        <dbReference type="SAM" id="Phobius"/>
    </source>
</evidence>
<evidence type="ECO:0000256" key="18">
    <source>
        <dbReference type="ARBA" id="ARBA00023180"/>
    </source>
</evidence>
<keyword evidence="5" id="KW-0723">Serine/threonine-protein kinase</keyword>
<dbReference type="GO" id="GO:0004674">
    <property type="term" value="F:protein serine/threonine kinase activity"/>
    <property type="evidence" value="ECO:0007669"/>
    <property type="project" value="UniProtKB-KW"/>
</dbReference>
<keyword evidence="10 23" id="KW-0732">Signal</keyword>
<dbReference type="Gene3D" id="3.30.200.20">
    <property type="entry name" value="Phosphorylase Kinase, domain 1"/>
    <property type="match status" value="1"/>
</dbReference>
<protein>
    <recommendedName>
        <fullName evidence="3">non-specific serine/threonine protein kinase</fullName>
        <ecNumber evidence="3">2.7.11.1</ecNumber>
    </recommendedName>
</protein>
<keyword evidence="8" id="KW-0808">Transferase</keyword>
<feature type="signal peptide" evidence="23">
    <location>
        <begin position="1"/>
        <end position="25"/>
    </location>
</feature>
<comment type="subcellular location">
    <subcellularLocation>
        <location evidence="1">Cell membrane</location>
        <topology evidence="1">Single-pass type I membrane protein</topology>
    </subcellularLocation>
</comment>
<keyword evidence="13 25" id="KW-0418">Kinase</keyword>
<feature type="binding site" evidence="21">
    <location>
        <position position="742"/>
    </location>
    <ligand>
        <name>ATP</name>
        <dbReference type="ChEBI" id="CHEBI:30616"/>
    </ligand>
</feature>
<evidence type="ECO:0000256" key="11">
    <source>
        <dbReference type="ARBA" id="ARBA00022737"/>
    </source>
</evidence>
<dbReference type="FunFam" id="3.80.10.10:FF:000288">
    <property type="entry name" value="LRR receptor-like serine/threonine-protein kinase EFR"/>
    <property type="match status" value="1"/>
</dbReference>
<keyword evidence="12 21" id="KW-0547">Nucleotide-binding</keyword>
<feature type="chain" id="PRO_5019015305" description="non-specific serine/threonine protein kinase" evidence="23">
    <location>
        <begin position="26"/>
        <end position="1024"/>
    </location>
</feature>
<organism evidence="25 26">
    <name type="scientific">Cinnamomum micranthum f. kanehirae</name>
    <dbReference type="NCBI Taxonomy" id="337451"/>
    <lineage>
        <taxon>Eukaryota</taxon>
        <taxon>Viridiplantae</taxon>
        <taxon>Streptophyta</taxon>
        <taxon>Embryophyta</taxon>
        <taxon>Tracheophyta</taxon>
        <taxon>Spermatophyta</taxon>
        <taxon>Magnoliopsida</taxon>
        <taxon>Magnoliidae</taxon>
        <taxon>Laurales</taxon>
        <taxon>Lauraceae</taxon>
        <taxon>Cinnamomum</taxon>
    </lineage>
</organism>
<keyword evidence="11" id="KW-0677">Repeat</keyword>
<dbReference type="AlphaFoldDB" id="A0A443PKG0"/>
<keyword evidence="4" id="KW-1003">Cell membrane</keyword>
<evidence type="ECO:0000256" key="2">
    <source>
        <dbReference type="ARBA" id="ARBA00008684"/>
    </source>
</evidence>
<dbReference type="Pfam" id="PF08263">
    <property type="entry name" value="LRRNT_2"/>
    <property type="match status" value="1"/>
</dbReference>
<keyword evidence="9 22" id="KW-0812">Transmembrane</keyword>
<dbReference type="OrthoDB" id="1163285at2759"/>
<evidence type="ECO:0000256" key="17">
    <source>
        <dbReference type="ARBA" id="ARBA00023170"/>
    </source>
</evidence>
<dbReference type="InterPro" id="IPR032675">
    <property type="entry name" value="LRR_dom_sf"/>
</dbReference>
<dbReference type="PANTHER" id="PTHR27000:SF777">
    <property type="entry name" value="PROTEIN KINASE DOMAIN-CONTAINING PROTEIN"/>
    <property type="match status" value="1"/>
</dbReference>
<dbReference type="InterPro" id="IPR000719">
    <property type="entry name" value="Prot_kinase_dom"/>
</dbReference>
<dbReference type="Gene3D" id="1.10.510.10">
    <property type="entry name" value="Transferase(Phosphotransferase) domain 1"/>
    <property type="match status" value="1"/>
</dbReference>
<evidence type="ECO:0000256" key="5">
    <source>
        <dbReference type="ARBA" id="ARBA00022527"/>
    </source>
</evidence>
<dbReference type="PROSITE" id="PS50011">
    <property type="entry name" value="PROTEIN_KINASE_DOM"/>
    <property type="match status" value="1"/>
</dbReference>
<keyword evidence="7" id="KW-0433">Leucine-rich repeat</keyword>
<comment type="catalytic activity">
    <reaction evidence="19">
        <text>L-threonyl-[protein] + ATP = O-phospho-L-threonyl-[protein] + ADP + H(+)</text>
        <dbReference type="Rhea" id="RHEA:46608"/>
        <dbReference type="Rhea" id="RHEA-COMP:11060"/>
        <dbReference type="Rhea" id="RHEA-COMP:11605"/>
        <dbReference type="ChEBI" id="CHEBI:15378"/>
        <dbReference type="ChEBI" id="CHEBI:30013"/>
        <dbReference type="ChEBI" id="CHEBI:30616"/>
        <dbReference type="ChEBI" id="CHEBI:61977"/>
        <dbReference type="ChEBI" id="CHEBI:456216"/>
        <dbReference type="EC" id="2.7.11.1"/>
    </reaction>
</comment>
<gene>
    <name evidence="25" type="ORF">CKAN_02038600</name>
</gene>
<evidence type="ECO:0000256" key="23">
    <source>
        <dbReference type="SAM" id="SignalP"/>
    </source>
</evidence>
<keyword evidence="6" id="KW-0597">Phosphoprotein</keyword>
<dbReference type="EMBL" id="QPKB01000008">
    <property type="protein sequence ID" value="RWR91239.1"/>
    <property type="molecule type" value="Genomic_DNA"/>
</dbReference>
<dbReference type="InterPro" id="IPR001611">
    <property type="entry name" value="Leu-rich_rpt"/>
</dbReference>
<evidence type="ECO:0000256" key="1">
    <source>
        <dbReference type="ARBA" id="ARBA00004251"/>
    </source>
</evidence>
<evidence type="ECO:0000256" key="14">
    <source>
        <dbReference type="ARBA" id="ARBA00022840"/>
    </source>
</evidence>
<evidence type="ECO:0000259" key="24">
    <source>
        <dbReference type="PROSITE" id="PS50011"/>
    </source>
</evidence>
<name>A0A443PKG0_9MAGN</name>
<dbReference type="SUPFAM" id="SSF56112">
    <property type="entry name" value="Protein kinase-like (PK-like)"/>
    <property type="match status" value="1"/>
</dbReference>
<feature type="domain" description="Protein kinase" evidence="24">
    <location>
        <begin position="713"/>
        <end position="1016"/>
    </location>
</feature>
<keyword evidence="18" id="KW-0325">Glycoprotein</keyword>
<keyword evidence="14 21" id="KW-0067">ATP-binding</keyword>
<dbReference type="Pfam" id="PF07714">
    <property type="entry name" value="PK_Tyr_Ser-Thr"/>
    <property type="match status" value="1"/>
</dbReference>
<keyword evidence="16 22" id="KW-0472">Membrane</keyword>
<evidence type="ECO:0000256" key="3">
    <source>
        <dbReference type="ARBA" id="ARBA00012513"/>
    </source>
</evidence>
<dbReference type="SUPFAM" id="SSF52058">
    <property type="entry name" value="L domain-like"/>
    <property type="match status" value="2"/>
</dbReference>
<dbReference type="Pfam" id="PF00560">
    <property type="entry name" value="LRR_1"/>
    <property type="match status" value="6"/>
</dbReference>
<dbReference type="InterPro" id="IPR011009">
    <property type="entry name" value="Kinase-like_dom_sf"/>
</dbReference>
<evidence type="ECO:0000256" key="6">
    <source>
        <dbReference type="ARBA" id="ARBA00022553"/>
    </source>
</evidence>
<dbReference type="SMART" id="SM00369">
    <property type="entry name" value="LRR_TYP"/>
    <property type="match status" value="6"/>
</dbReference>
<dbReference type="STRING" id="337451.A0A443PKG0"/>
<keyword evidence="17" id="KW-0675">Receptor</keyword>
<evidence type="ECO:0000256" key="12">
    <source>
        <dbReference type="ARBA" id="ARBA00022741"/>
    </source>
</evidence>
<sequence>MIHNLIAFSSLFLLTFTNLLYFAESVSLLKNETDHLALLAFKAEISDDSNISVLSSWNDSLHFCMWAGVTCGRRHPQRVVALNLTAQSLRGSLSPHNGNLSFLRSISLSRNKLEGHIPQEIGKLFRLRYLRLAENSFYGEIPSNLTHCLQLEIISMYENKLVGEIPSNIGSLSNLYWLNLAINELTGHIPLSLGNLSLLEVLFLTENNMNGRIPDELGRLGNLQTLGLSQNKYSGVIPPSVYNLSLLAIFDVGQNHLEGSLPPDMGLSIPNLEALYVGNNRFTGHMPVSLGNASRLNILDAGLNSFGGPVPMNLGMLKSLEWLNVGFNQLAGGEKDEEFIFITSLTNCSGLQTLDLNDNHFSGKLPNSIANLSTQLTEILLGGNQILGFIPTGLENLVNLISLGMDDNLLIGTIPIHLMKLKRLQAIYMSGNTLSGKIPISIGNLTQLYQLDLSRNNLQGSIPQSLGDCQHLRDLILFDNNLNGTIHDQIPNITSLSRFFIDMNSLTGSLPLGIGNLKNLFHLNVSNNKLSGEIPSTLSTCVSLQYLNMDGNLFHGSIPPSLGALRGLQELDLSRNNLTGHIPCDLAKPPFLQDLNLSFNNLEGEVPKLGIFQNVSALSILGNDKLCGGIPELQLPKCPKQDFKKKKKQLSPNIIILVVVVVVAAFILLSFLLLYFLAIRPKKLRGKRASRSSMKGGFSRVTYRELSKATNGFSLASLIGAGSYGSVYKGFIDGKETIVAIKVLRLQQGRASKSFMAECRALGSIKHRNIVKILTVCSSIDLNGNDFKALVLEYMSNGSLDNWLHKSADELHQFKTLSLTQRLNVAIDIACALDYLHNHCEAPIIHCDLKPSNVLLDEDMVAHVGDFGLARILSEDTNYSRSQTNSLAIRGTIGYVAPEYGTGANVSIYGDVYSYGILLLEMLTGKKPSHDMFTNNLSLHQFAKTVLPERVMEVIDNQLLLEEIEIIRHNENYNEIRAMMHECIVSLVKLGVSCSVESQKERPKMKDVLIKLHKVRDLYVRAIN</sequence>
<dbReference type="InterPro" id="IPR001245">
    <property type="entry name" value="Ser-Thr/Tyr_kinase_cat_dom"/>
</dbReference>
<dbReference type="PANTHER" id="PTHR27000">
    <property type="entry name" value="LEUCINE-RICH REPEAT RECEPTOR-LIKE PROTEIN KINASE FAMILY PROTEIN-RELATED"/>
    <property type="match status" value="1"/>
</dbReference>
<feature type="transmembrane region" description="Helical" evidence="22">
    <location>
        <begin position="654"/>
        <end position="678"/>
    </location>
</feature>